<evidence type="ECO:0000313" key="3">
    <source>
        <dbReference type="EMBL" id="MCJ8501269.1"/>
    </source>
</evidence>
<reference evidence="3" key="1">
    <citation type="submission" date="2022-04" db="EMBL/GenBank/DDBJ databases">
        <title>Desulfatitalea alkaliphila sp. nov., a novel anaerobic sulfate-reducing bacterium isolated from terrestrial mud volcano, Taman Peninsula, Russia.</title>
        <authorList>
            <person name="Khomyakova M.A."/>
            <person name="Merkel A.Y."/>
            <person name="Slobodkin A.I."/>
        </authorList>
    </citation>
    <scope>NUCLEOTIDE SEQUENCE</scope>
    <source>
        <strain evidence="3">M08but</strain>
    </source>
</reference>
<feature type="transmembrane region" description="Helical" evidence="2">
    <location>
        <begin position="50"/>
        <end position="70"/>
    </location>
</feature>
<proteinExistence type="predicted"/>
<accession>A0AA41UJL2</accession>
<feature type="region of interest" description="Disordered" evidence="1">
    <location>
        <begin position="254"/>
        <end position="289"/>
    </location>
</feature>
<evidence type="ECO:0000256" key="2">
    <source>
        <dbReference type="SAM" id="Phobius"/>
    </source>
</evidence>
<comment type="caution">
    <text evidence="3">The sequence shown here is derived from an EMBL/GenBank/DDBJ whole genome shotgun (WGS) entry which is preliminary data.</text>
</comment>
<feature type="compositionally biased region" description="Pro residues" evidence="1">
    <location>
        <begin position="263"/>
        <end position="274"/>
    </location>
</feature>
<organism evidence="3 4">
    <name type="scientific">Desulfatitalea alkaliphila</name>
    <dbReference type="NCBI Taxonomy" id="2929485"/>
    <lineage>
        <taxon>Bacteria</taxon>
        <taxon>Pseudomonadati</taxon>
        <taxon>Thermodesulfobacteriota</taxon>
        <taxon>Desulfobacteria</taxon>
        <taxon>Desulfobacterales</taxon>
        <taxon>Desulfosarcinaceae</taxon>
        <taxon>Desulfatitalea</taxon>
    </lineage>
</organism>
<evidence type="ECO:0000256" key="1">
    <source>
        <dbReference type="SAM" id="MobiDB-lite"/>
    </source>
</evidence>
<evidence type="ECO:0000313" key="4">
    <source>
        <dbReference type="Proteomes" id="UP001165427"/>
    </source>
</evidence>
<keyword evidence="4" id="KW-1185">Reference proteome</keyword>
<dbReference type="AlphaFoldDB" id="A0AA41UJL2"/>
<sequence length="289" mass="32077">MTDRPDDKDPLEEGGEQFKMRIDANGDDVEETPVASEINELRLEKISQRVTLISIIIPVLIVVVLVIAYLDMKKRVVQTEDSGAIEFRKLSSDLESRFSSLSLRQAQLEEDLAQLTASNDHAMAGIQVRFEKMHDALNELRGIALDQKRLDAVRASLEKEIQAVAATVAAADKTAKENNALMKELQTQVVQQGETLSTTAPRMAELEKQLKAMDERKLDKQGLDLPLRLEALKIETNLKAEINALQKRLEALEGRLSQTPTRTPAPAPPAPSPAPRSAQDEELETQVIE</sequence>
<keyword evidence="2" id="KW-0812">Transmembrane</keyword>
<feature type="compositionally biased region" description="Acidic residues" evidence="1">
    <location>
        <begin position="280"/>
        <end position="289"/>
    </location>
</feature>
<dbReference type="RefSeq" id="WP_246908297.1">
    <property type="nucleotide sequence ID" value="NZ_JALJRB010000012.1"/>
</dbReference>
<name>A0AA41UJL2_9BACT</name>
<gene>
    <name evidence="3" type="ORF">MRX98_11850</name>
</gene>
<keyword evidence="2" id="KW-0472">Membrane</keyword>
<dbReference type="Proteomes" id="UP001165427">
    <property type="component" value="Unassembled WGS sequence"/>
</dbReference>
<dbReference type="EMBL" id="JALJRB010000012">
    <property type="protein sequence ID" value="MCJ8501269.1"/>
    <property type="molecule type" value="Genomic_DNA"/>
</dbReference>
<keyword evidence="2" id="KW-1133">Transmembrane helix</keyword>
<protein>
    <submittedName>
        <fullName evidence="3">Uncharacterized protein</fullName>
    </submittedName>
</protein>